<gene>
    <name evidence="1" type="ORF">Edafosvirus37_1</name>
</gene>
<proteinExistence type="predicted"/>
<organism evidence="1">
    <name type="scientific">Edafosvirus sp</name>
    <dbReference type="NCBI Taxonomy" id="2487765"/>
    <lineage>
        <taxon>Viruses</taxon>
        <taxon>Varidnaviria</taxon>
        <taxon>Bamfordvirae</taxon>
        <taxon>Nucleocytoviricota</taxon>
        <taxon>Megaviricetes</taxon>
        <taxon>Imitervirales</taxon>
        <taxon>Mimiviridae</taxon>
        <taxon>Klosneuvirinae</taxon>
    </lineage>
</organism>
<protein>
    <submittedName>
        <fullName evidence="1">Uncharacterized protein</fullName>
    </submittedName>
</protein>
<accession>A0A3G4ZVA2</accession>
<dbReference type="EMBL" id="MK072102">
    <property type="protein sequence ID" value="AYV78827.1"/>
    <property type="molecule type" value="Genomic_DNA"/>
</dbReference>
<reference evidence="1" key="1">
    <citation type="submission" date="2018-10" db="EMBL/GenBank/DDBJ databases">
        <title>Hidden diversity of soil giant viruses.</title>
        <authorList>
            <person name="Schulz F."/>
            <person name="Alteio L."/>
            <person name="Goudeau D."/>
            <person name="Ryan E.M."/>
            <person name="Malmstrom R.R."/>
            <person name="Blanchard J."/>
            <person name="Woyke T."/>
        </authorList>
    </citation>
    <scope>NUCLEOTIDE SEQUENCE</scope>
    <source>
        <strain evidence="1">EDV1</strain>
    </source>
</reference>
<evidence type="ECO:0000313" key="1">
    <source>
        <dbReference type="EMBL" id="AYV78827.1"/>
    </source>
</evidence>
<name>A0A3G4ZVA2_9VIRU</name>
<sequence length="37" mass="4407">MIDLGDYINRKNKWIVNDRNHSKIISGIHLLFHQDDS</sequence>